<sequence length="180" mass="18118">MQMDELRLFEKYHLRSDTRQPYRIPRRASQDDAFTNKEVSAFRRWPDGVRKLHSVEDTDVGALGSINMKALSLCPMTVIAASRTAALIAGWPATVATALTVQYAASGSAVTVMVAGGAAALVNIALAGAAGGATSLTSLPGAAGFGAAAAVSGATSVTGIAMGFSSSLVSGATTGAVAAV</sequence>
<accession>A0A135UUV6</accession>
<dbReference type="EMBL" id="JEMN01000120">
    <property type="protein sequence ID" value="KXH64183.1"/>
    <property type="molecule type" value="Genomic_DNA"/>
</dbReference>
<comment type="caution">
    <text evidence="1">The sequence shown here is derived from an EMBL/GenBank/DDBJ whole genome shotgun (WGS) entry which is preliminary data.</text>
</comment>
<evidence type="ECO:0000313" key="2">
    <source>
        <dbReference type="Proteomes" id="UP000070054"/>
    </source>
</evidence>
<reference evidence="1 2" key="1">
    <citation type="submission" date="2014-02" db="EMBL/GenBank/DDBJ databases">
        <title>The genome sequence of Colletotrichum nymphaeae SA-01.</title>
        <authorList>
            <person name="Baroncelli R."/>
            <person name="Thon M.R."/>
        </authorList>
    </citation>
    <scope>NUCLEOTIDE SEQUENCE [LARGE SCALE GENOMIC DNA]</scope>
    <source>
        <strain evidence="1 2">SA-01</strain>
    </source>
</reference>
<proteinExistence type="predicted"/>
<name>A0A135UUV6_9PEZI</name>
<keyword evidence="2" id="KW-1185">Reference proteome</keyword>
<protein>
    <submittedName>
        <fullName evidence="1">Uncharacterized protein</fullName>
    </submittedName>
</protein>
<dbReference type="Proteomes" id="UP000070054">
    <property type="component" value="Unassembled WGS sequence"/>
</dbReference>
<organism evidence="1 2">
    <name type="scientific">Colletotrichum nymphaeae SA-01</name>
    <dbReference type="NCBI Taxonomy" id="1460502"/>
    <lineage>
        <taxon>Eukaryota</taxon>
        <taxon>Fungi</taxon>
        <taxon>Dikarya</taxon>
        <taxon>Ascomycota</taxon>
        <taxon>Pezizomycotina</taxon>
        <taxon>Sordariomycetes</taxon>
        <taxon>Hypocreomycetidae</taxon>
        <taxon>Glomerellales</taxon>
        <taxon>Glomerellaceae</taxon>
        <taxon>Colletotrichum</taxon>
        <taxon>Colletotrichum acutatum species complex</taxon>
    </lineage>
</organism>
<dbReference type="AlphaFoldDB" id="A0A135UUV6"/>
<gene>
    <name evidence="1" type="ORF">CNYM01_13983</name>
</gene>
<evidence type="ECO:0000313" key="1">
    <source>
        <dbReference type="EMBL" id="KXH64183.1"/>
    </source>
</evidence>